<dbReference type="InterPro" id="IPR020939">
    <property type="entry name" value="Ribosomal_bL34_CS"/>
</dbReference>
<proteinExistence type="inferred from homology"/>
<protein>
    <recommendedName>
        <fullName evidence="4 5">Large ribosomal subunit protein bL34</fullName>
    </recommendedName>
</protein>
<evidence type="ECO:0000256" key="2">
    <source>
        <dbReference type="ARBA" id="ARBA00022980"/>
    </source>
</evidence>
<evidence type="ECO:0000256" key="4">
    <source>
        <dbReference type="ARBA" id="ARBA00035177"/>
    </source>
</evidence>
<feature type="compositionally biased region" description="Basic residues" evidence="6">
    <location>
        <begin position="42"/>
        <end position="56"/>
    </location>
</feature>
<dbReference type="Gene3D" id="1.10.287.3980">
    <property type="match status" value="1"/>
</dbReference>
<sequence>MVQIVIFCFMSKRTFQPKKKQRIKVHGFRARMKSSTGQDVLKRRRAKGRKRLTVSS</sequence>
<feature type="compositionally biased region" description="Basic residues" evidence="6">
    <location>
        <begin position="20"/>
        <end position="32"/>
    </location>
</feature>
<dbReference type="NCBIfam" id="TIGR01030">
    <property type="entry name" value="rpmH_bact"/>
    <property type="match status" value="1"/>
</dbReference>
<dbReference type="Pfam" id="PF00468">
    <property type="entry name" value="Ribosomal_L34"/>
    <property type="match status" value="1"/>
</dbReference>
<dbReference type="PATRIC" id="fig|1618995.3.peg.551"/>
<comment type="similarity">
    <text evidence="1 5">Belongs to the bacterial ribosomal protein bL34 family.</text>
</comment>
<accession>A0A0G0MMC4</accession>
<dbReference type="Proteomes" id="UP000033935">
    <property type="component" value="Unassembled WGS sequence"/>
</dbReference>
<evidence type="ECO:0000256" key="6">
    <source>
        <dbReference type="SAM" id="MobiDB-lite"/>
    </source>
</evidence>
<evidence type="ECO:0000256" key="5">
    <source>
        <dbReference type="HAMAP-Rule" id="MF_00391"/>
    </source>
</evidence>
<dbReference type="InterPro" id="IPR000271">
    <property type="entry name" value="Ribosomal_bL34"/>
</dbReference>
<evidence type="ECO:0000313" key="7">
    <source>
        <dbReference type="EMBL" id="KKR04268.1"/>
    </source>
</evidence>
<evidence type="ECO:0000256" key="3">
    <source>
        <dbReference type="ARBA" id="ARBA00023274"/>
    </source>
</evidence>
<dbReference type="GO" id="GO:0003735">
    <property type="term" value="F:structural constituent of ribosome"/>
    <property type="evidence" value="ECO:0007669"/>
    <property type="project" value="InterPro"/>
</dbReference>
<dbReference type="PANTHER" id="PTHR14503:SF4">
    <property type="entry name" value="LARGE RIBOSOMAL SUBUNIT PROTEIN BL34M"/>
    <property type="match status" value="1"/>
</dbReference>
<dbReference type="PANTHER" id="PTHR14503">
    <property type="entry name" value="MITOCHONDRIAL RIBOSOMAL PROTEIN 34 FAMILY MEMBER"/>
    <property type="match status" value="1"/>
</dbReference>
<keyword evidence="2 5" id="KW-0689">Ribosomal protein</keyword>
<dbReference type="PROSITE" id="PS00784">
    <property type="entry name" value="RIBOSOMAL_L34"/>
    <property type="match status" value="1"/>
</dbReference>
<evidence type="ECO:0000256" key="1">
    <source>
        <dbReference type="ARBA" id="ARBA00010111"/>
    </source>
</evidence>
<dbReference type="GO" id="GO:0006412">
    <property type="term" value="P:translation"/>
    <property type="evidence" value="ECO:0007669"/>
    <property type="project" value="UniProtKB-UniRule"/>
</dbReference>
<evidence type="ECO:0000313" key="8">
    <source>
        <dbReference type="Proteomes" id="UP000033935"/>
    </source>
</evidence>
<dbReference type="EMBL" id="LBWG01000010">
    <property type="protein sequence ID" value="KKR04268.1"/>
    <property type="molecule type" value="Genomic_DNA"/>
</dbReference>
<reference evidence="7 8" key="1">
    <citation type="journal article" date="2015" name="Nature">
        <title>rRNA introns, odd ribosomes, and small enigmatic genomes across a large radiation of phyla.</title>
        <authorList>
            <person name="Brown C.T."/>
            <person name="Hug L.A."/>
            <person name="Thomas B.C."/>
            <person name="Sharon I."/>
            <person name="Castelle C.J."/>
            <person name="Singh A."/>
            <person name="Wilkins M.J."/>
            <person name="Williams K.H."/>
            <person name="Banfield J.F."/>
        </authorList>
    </citation>
    <scope>NUCLEOTIDE SEQUENCE [LARGE SCALE GENOMIC DNA]</scope>
</reference>
<dbReference type="AlphaFoldDB" id="A0A0G0MMC4"/>
<dbReference type="GO" id="GO:0005840">
    <property type="term" value="C:ribosome"/>
    <property type="evidence" value="ECO:0007669"/>
    <property type="project" value="UniProtKB-KW"/>
</dbReference>
<keyword evidence="3 5" id="KW-0687">Ribonucleoprotein</keyword>
<dbReference type="FunFam" id="1.10.287.3980:FF:000001">
    <property type="entry name" value="Mitochondrial ribosomal protein L34"/>
    <property type="match status" value="1"/>
</dbReference>
<dbReference type="GO" id="GO:1990904">
    <property type="term" value="C:ribonucleoprotein complex"/>
    <property type="evidence" value="ECO:0007669"/>
    <property type="project" value="UniProtKB-KW"/>
</dbReference>
<comment type="caution">
    <text evidence="7">The sequence shown here is derived from an EMBL/GenBank/DDBJ whole genome shotgun (WGS) entry which is preliminary data.</text>
</comment>
<dbReference type="HAMAP" id="MF_00391">
    <property type="entry name" value="Ribosomal_bL34"/>
    <property type="match status" value="1"/>
</dbReference>
<gene>
    <name evidence="5" type="primary">rpmH</name>
    <name evidence="7" type="ORF">UT30_C0010G0032</name>
</gene>
<name>A0A0G0MMC4_9BACT</name>
<feature type="region of interest" description="Disordered" evidence="6">
    <location>
        <begin position="20"/>
        <end position="56"/>
    </location>
</feature>
<organism evidence="7 8">
    <name type="scientific">Candidatus Uhrbacteria bacterium GW2011_GWF2_39_13</name>
    <dbReference type="NCBI Taxonomy" id="1618995"/>
    <lineage>
        <taxon>Bacteria</taxon>
        <taxon>Candidatus Uhriibacteriota</taxon>
    </lineage>
</organism>